<feature type="transmembrane region" description="Helical" evidence="7">
    <location>
        <begin position="225"/>
        <end position="243"/>
    </location>
</feature>
<evidence type="ECO:0000256" key="2">
    <source>
        <dbReference type="ARBA" id="ARBA00007015"/>
    </source>
</evidence>
<name>A0A976IF53_BRELC</name>
<comment type="caution">
    <text evidence="8">The sequence shown here is derived from an EMBL/GenBank/DDBJ whole genome shotgun (WGS) entry which is preliminary data.</text>
</comment>
<dbReference type="GeneID" id="94351364"/>
<accession>A0A976IF53</accession>
<feature type="transmembrane region" description="Helical" evidence="7">
    <location>
        <begin position="419"/>
        <end position="436"/>
    </location>
</feature>
<feature type="transmembrane region" description="Helical" evidence="7">
    <location>
        <begin position="553"/>
        <end position="574"/>
    </location>
</feature>
<dbReference type="SUPFAM" id="SSF103473">
    <property type="entry name" value="MFS general substrate transporter"/>
    <property type="match status" value="1"/>
</dbReference>
<comment type="subcellular location">
    <subcellularLocation>
        <location evidence="1">Membrane</location>
        <topology evidence="1">Multi-pass membrane protein</topology>
    </subcellularLocation>
</comment>
<feature type="transmembrane region" description="Helical" evidence="7">
    <location>
        <begin position="443"/>
        <end position="468"/>
    </location>
</feature>
<feature type="transmembrane region" description="Helical" evidence="7">
    <location>
        <begin position="200"/>
        <end position="218"/>
    </location>
</feature>
<dbReference type="InterPro" id="IPR039309">
    <property type="entry name" value="BT1"/>
</dbReference>
<evidence type="ECO:0000256" key="7">
    <source>
        <dbReference type="SAM" id="Phobius"/>
    </source>
</evidence>
<keyword evidence="9" id="KW-1185">Reference proteome</keyword>
<dbReference type="KEGG" id="blac:94351364"/>
<dbReference type="Proteomes" id="UP000294530">
    <property type="component" value="Unassembled WGS sequence"/>
</dbReference>
<dbReference type="InterPro" id="IPR036259">
    <property type="entry name" value="MFS_trans_sf"/>
</dbReference>
<evidence type="ECO:0000313" key="9">
    <source>
        <dbReference type="Proteomes" id="UP000294530"/>
    </source>
</evidence>
<sequence>MSGRLLFPNPVSKPRPRKGIWHAFHEVKPQTDPFVKFQSNIVSSVEYSCPPGSVRSGRRVSDFLDEVPIFDLSGFLSSSALRLASMIDHGSDFKTHRSPVGSDLIVATAPHNLSADTDDLENSVVEFGACQSLYNGEIYGSLRKGGAVAFFSQNCLGLVAATFAFTFSTECLNSIVQPMLRDHYGFKPATLAASERLTTLPFAFCFFVGLLSDCYPIFGFRRKGYLIIGLSMTAVSFFLLAVVDRYIDTLEKGAPGAAFCTVIIALSTLASTGIVATHVCVQTRVLELSQREPLSTRGAITGTFLIFKCIVFIMTDVIVFYFSSTSTNRFVSLTVFGLVVTLSIPVVWKVWQEKYYSLSTPMKTRGRILWRIMQQKAVWSILTFLCFFTLFGGIAFGGPSMVISVWSGTSGDNVFQQQVLQYGAMLVAIVAWRYYFMNQSWRTFYGMAIVLLVIPRTIVAIFVTQGLIRDRYFFHLMTIFTSVAEGMGWLASMVPLTEIIQEGSEGAMVGLMLSLSFSVKAFVQTNAVGLLNGTNFYNIAQVALDTSKARMDVLLALLFNYGINALALFGLYFLPRQKLYTQQLRSFGGYTKCASSAIVTFAAALFLYSVIITVLALHPSTSCLTVAGGDGC</sequence>
<keyword evidence="4 7" id="KW-0812">Transmembrane</keyword>
<reference evidence="8 9" key="1">
    <citation type="journal article" date="2021" name="Genome Biol.">
        <title>AFLAP: assembly-free linkage analysis pipeline using k-mers from genome sequencing data.</title>
        <authorList>
            <person name="Fletcher K."/>
            <person name="Zhang L."/>
            <person name="Gil J."/>
            <person name="Han R."/>
            <person name="Cavanaugh K."/>
            <person name="Michelmore R."/>
        </authorList>
    </citation>
    <scope>NUCLEOTIDE SEQUENCE [LARGE SCALE GENOMIC DNA]</scope>
    <source>
        <strain evidence="8 9">SF5</strain>
    </source>
</reference>
<comment type="similarity">
    <text evidence="2">Belongs to the major facilitator superfamily. Folate-biopterin transporter (TC 2.A.71) family.</text>
</comment>
<feature type="transmembrane region" description="Helical" evidence="7">
    <location>
        <begin position="506"/>
        <end position="523"/>
    </location>
</feature>
<evidence type="ECO:0000256" key="1">
    <source>
        <dbReference type="ARBA" id="ARBA00004141"/>
    </source>
</evidence>
<keyword evidence="3" id="KW-0813">Transport</keyword>
<evidence type="ECO:0000256" key="4">
    <source>
        <dbReference type="ARBA" id="ARBA00022692"/>
    </source>
</evidence>
<feature type="transmembrane region" description="Helical" evidence="7">
    <location>
        <begin position="474"/>
        <end position="494"/>
    </location>
</feature>
<evidence type="ECO:0000256" key="6">
    <source>
        <dbReference type="ARBA" id="ARBA00023136"/>
    </source>
</evidence>
<dbReference type="PANTHER" id="PTHR31585">
    <property type="entry name" value="FOLATE-BIOPTERIN TRANSPORTER 1, CHLOROPLASTIC"/>
    <property type="match status" value="1"/>
</dbReference>
<keyword evidence="5 7" id="KW-1133">Transmembrane helix</keyword>
<dbReference type="RefSeq" id="XP_067819116.1">
    <property type="nucleotide sequence ID" value="XM_067965693.1"/>
</dbReference>
<dbReference type="GO" id="GO:0016020">
    <property type="term" value="C:membrane"/>
    <property type="evidence" value="ECO:0007669"/>
    <property type="project" value="UniProtKB-SubCell"/>
</dbReference>
<feature type="transmembrane region" description="Helical" evidence="7">
    <location>
        <begin position="302"/>
        <end position="324"/>
    </location>
</feature>
<evidence type="ECO:0000313" key="8">
    <source>
        <dbReference type="EMBL" id="TDH69617.1"/>
    </source>
</evidence>
<organism evidence="8 9">
    <name type="scientific">Bremia lactucae</name>
    <name type="common">Lettuce downy mildew</name>
    <dbReference type="NCBI Taxonomy" id="4779"/>
    <lineage>
        <taxon>Eukaryota</taxon>
        <taxon>Sar</taxon>
        <taxon>Stramenopiles</taxon>
        <taxon>Oomycota</taxon>
        <taxon>Peronosporomycetes</taxon>
        <taxon>Peronosporales</taxon>
        <taxon>Peronosporaceae</taxon>
        <taxon>Bremia</taxon>
    </lineage>
</organism>
<dbReference type="AlphaFoldDB" id="A0A976IF53"/>
<evidence type="ECO:0000256" key="5">
    <source>
        <dbReference type="ARBA" id="ARBA00022989"/>
    </source>
</evidence>
<gene>
    <name evidence="8" type="ORF">CCR75_007635</name>
</gene>
<feature type="transmembrane region" description="Helical" evidence="7">
    <location>
        <begin position="377"/>
        <end position="399"/>
    </location>
</feature>
<feature type="transmembrane region" description="Helical" evidence="7">
    <location>
        <begin position="255"/>
        <end position="281"/>
    </location>
</feature>
<dbReference type="PANTHER" id="PTHR31585:SF5">
    <property type="entry name" value="RNA-BINDING S4 DOMAIN-CONTAINING PROTEIN"/>
    <property type="match status" value="1"/>
</dbReference>
<dbReference type="Pfam" id="PF03092">
    <property type="entry name" value="BT1"/>
    <property type="match status" value="1"/>
</dbReference>
<feature type="transmembrane region" description="Helical" evidence="7">
    <location>
        <begin position="330"/>
        <end position="351"/>
    </location>
</feature>
<evidence type="ECO:0008006" key="10">
    <source>
        <dbReference type="Google" id="ProtNLM"/>
    </source>
</evidence>
<evidence type="ECO:0000256" key="3">
    <source>
        <dbReference type="ARBA" id="ARBA00022448"/>
    </source>
</evidence>
<keyword evidence="6 7" id="KW-0472">Membrane</keyword>
<dbReference type="OrthoDB" id="162307at2759"/>
<feature type="transmembrane region" description="Helical" evidence="7">
    <location>
        <begin position="595"/>
        <end position="617"/>
    </location>
</feature>
<proteinExistence type="inferred from homology"/>
<protein>
    <recommendedName>
        <fullName evidence="10">Transmembrane protein</fullName>
    </recommendedName>
</protein>
<dbReference type="EMBL" id="SHOA02000016">
    <property type="protein sequence ID" value="TDH69617.1"/>
    <property type="molecule type" value="Genomic_DNA"/>
</dbReference>